<comment type="caution">
    <text evidence="3">The sequence shown here is derived from an EMBL/GenBank/DDBJ whole genome shotgun (WGS) entry which is preliminary data.</text>
</comment>
<dbReference type="Proteomes" id="UP001187192">
    <property type="component" value="Unassembled WGS sequence"/>
</dbReference>
<dbReference type="CDD" id="cd00121">
    <property type="entry name" value="MATH"/>
    <property type="match status" value="1"/>
</dbReference>
<protein>
    <recommendedName>
        <fullName evidence="2">MATH domain-containing protein</fullName>
    </recommendedName>
</protein>
<reference evidence="3" key="1">
    <citation type="submission" date="2023-07" db="EMBL/GenBank/DDBJ databases">
        <title>draft genome sequence of fig (Ficus carica).</title>
        <authorList>
            <person name="Takahashi T."/>
            <person name="Nishimura K."/>
        </authorList>
    </citation>
    <scope>NUCLEOTIDE SEQUENCE</scope>
</reference>
<dbReference type="PANTHER" id="PTHR46162">
    <property type="entry name" value="TRAF-LIKE FAMILY PROTEIN"/>
    <property type="match status" value="1"/>
</dbReference>
<evidence type="ECO:0000313" key="4">
    <source>
        <dbReference type="Proteomes" id="UP001187192"/>
    </source>
</evidence>
<organism evidence="3 4">
    <name type="scientific">Ficus carica</name>
    <name type="common">Common fig</name>
    <dbReference type="NCBI Taxonomy" id="3494"/>
    <lineage>
        <taxon>Eukaryota</taxon>
        <taxon>Viridiplantae</taxon>
        <taxon>Streptophyta</taxon>
        <taxon>Embryophyta</taxon>
        <taxon>Tracheophyta</taxon>
        <taxon>Spermatophyta</taxon>
        <taxon>Magnoliopsida</taxon>
        <taxon>eudicotyledons</taxon>
        <taxon>Gunneridae</taxon>
        <taxon>Pentapetalae</taxon>
        <taxon>rosids</taxon>
        <taxon>fabids</taxon>
        <taxon>Rosales</taxon>
        <taxon>Moraceae</taxon>
        <taxon>Ficeae</taxon>
        <taxon>Ficus</taxon>
    </lineage>
</organism>
<dbReference type="EMBL" id="BTGU01000019">
    <property type="protein sequence ID" value="GMN45003.1"/>
    <property type="molecule type" value="Genomic_DNA"/>
</dbReference>
<feature type="region of interest" description="Disordered" evidence="1">
    <location>
        <begin position="129"/>
        <end position="168"/>
    </location>
</feature>
<dbReference type="PROSITE" id="PS50144">
    <property type="entry name" value="MATH"/>
    <property type="match status" value="1"/>
</dbReference>
<feature type="compositionally biased region" description="Basic and acidic residues" evidence="1">
    <location>
        <begin position="46"/>
        <end position="76"/>
    </location>
</feature>
<name>A0AA87ZZ30_FICCA</name>
<gene>
    <name evidence="3" type="ORF">TIFTF001_014187</name>
</gene>
<dbReference type="AlphaFoldDB" id="A0AA87ZZ30"/>
<feature type="domain" description="MATH" evidence="2">
    <location>
        <begin position="337"/>
        <end position="398"/>
    </location>
</feature>
<sequence>MVERARERETYQVHGRGCGRLRSGVVGEGWVLRKRLEGGVAAGSSGERERERHGRELVVESRPAEMRGDRERERPKREWRRGRRENGRRGHSGGDGFQMRVWRDESERGARVKMYRQLWLNPARTTPAHVKPALNSSPSCQSGPCDPSPRTTASPGPNPQQSPPAVVSSLAAQLLGRNSSPQSQPAPSQMVADKVGAHHLVGRSVRWSPPRGEDLKLKVDAAVRSDAGFLGVGAIIRDAQGVVPACLTKRILGAHSPFVAKCLALREDIVDFMLDGGGGSCSHISQEGNKAAHLLANHGFLLSDFVEFVSRWALIIPYAMISLAVKEFHGPKDIFPQAHYSWKIQSYSLLSRIRTVEYKSDVFEAGGYKWRLLFHQNGDKENNAKDYISPYLEIKETEVFSLGWEVHVSFKSFVHDKIKDIYLTFQEDDSLAEDTKQFTDREGYHCRSRLAILEHNGSKKAQPVLVTRVATGEHKAANVAMVQSSASEIEIASSSTPC</sequence>
<dbReference type="PANTHER" id="PTHR46162:SF40">
    <property type="entry name" value="TRAF-LIKE FAMILY PROTEIN"/>
    <property type="match status" value="1"/>
</dbReference>
<evidence type="ECO:0000313" key="3">
    <source>
        <dbReference type="EMBL" id="GMN45003.1"/>
    </source>
</evidence>
<evidence type="ECO:0000259" key="2">
    <source>
        <dbReference type="PROSITE" id="PS50144"/>
    </source>
</evidence>
<evidence type="ECO:0000256" key="1">
    <source>
        <dbReference type="SAM" id="MobiDB-lite"/>
    </source>
</evidence>
<accession>A0AA87ZZ30</accession>
<keyword evidence="4" id="KW-1185">Reference proteome</keyword>
<proteinExistence type="predicted"/>
<dbReference type="Pfam" id="PF22486">
    <property type="entry name" value="MATH_2"/>
    <property type="match status" value="1"/>
</dbReference>
<feature type="region of interest" description="Disordered" evidence="1">
    <location>
        <begin position="39"/>
        <end position="102"/>
    </location>
</feature>
<dbReference type="Gene3D" id="2.60.210.10">
    <property type="entry name" value="Apoptosis, Tumor Necrosis Factor Receptor Associated Protein 2, Chain A"/>
    <property type="match status" value="1"/>
</dbReference>
<dbReference type="InterPro" id="IPR008974">
    <property type="entry name" value="TRAF-like"/>
</dbReference>
<dbReference type="InterPro" id="IPR002083">
    <property type="entry name" value="MATH/TRAF_dom"/>
</dbReference>
<dbReference type="SUPFAM" id="SSF49599">
    <property type="entry name" value="TRAF domain-like"/>
    <property type="match status" value="1"/>
</dbReference>